<feature type="region of interest" description="Disordered" evidence="1">
    <location>
        <begin position="38"/>
        <end position="191"/>
    </location>
</feature>
<keyword evidence="2" id="KW-1133">Transmembrane helix</keyword>
<feature type="compositionally biased region" description="Low complexity" evidence="1">
    <location>
        <begin position="38"/>
        <end position="48"/>
    </location>
</feature>
<proteinExistence type="predicted"/>
<evidence type="ECO:0000256" key="3">
    <source>
        <dbReference type="SAM" id="SignalP"/>
    </source>
</evidence>
<keyword evidence="3" id="KW-0732">Signal</keyword>
<dbReference type="RefSeq" id="WP_218404581.1">
    <property type="nucleotide sequence ID" value="NZ_JAGSPC010000001.1"/>
</dbReference>
<feature type="compositionally biased region" description="Pro residues" evidence="1">
    <location>
        <begin position="93"/>
        <end position="102"/>
    </location>
</feature>
<organism evidence="4 5">
    <name type="scientific">Erythrobacter crassostreae</name>
    <dbReference type="NCBI Taxonomy" id="2828328"/>
    <lineage>
        <taxon>Bacteria</taxon>
        <taxon>Pseudomonadati</taxon>
        <taxon>Pseudomonadota</taxon>
        <taxon>Alphaproteobacteria</taxon>
        <taxon>Sphingomonadales</taxon>
        <taxon>Erythrobacteraceae</taxon>
        <taxon>Erythrobacter/Porphyrobacter group</taxon>
        <taxon>Erythrobacter</taxon>
    </lineage>
</organism>
<feature type="compositionally biased region" description="Low complexity" evidence="1">
    <location>
        <begin position="114"/>
        <end position="134"/>
    </location>
</feature>
<dbReference type="EMBL" id="JAGSPC010000001">
    <property type="protein sequence ID" value="MBV7259347.1"/>
    <property type="molecule type" value="Genomic_DNA"/>
</dbReference>
<evidence type="ECO:0000256" key="1">
    <source>
        <dbReference type="SAM" id="MobiDB-lite"/>
    </source>
</evidence>
<feature type="region of interest" description="Disordered" evidence="1">
    <location>
        <begin position="410"/>
        <end position="439"/>
    </location>
</feature>
<dbReference type="AlphaFoldDB" id="A0A9X1F311"/>
<protein>
    <submittedName>
        <fullName evidence="4">Uncharacterized protein</fullName>
    </submittedName>
</protein>
<name>A0A9X1F311_9SPHN</name>
<keyword evidence="5" id="KW-1185">Reference proteome</keyword>
<evidence type="ECO:0000313" key="5">
    <source>
        <dbReference type="Proteomes" id="UP001138681"/>
    </source>
</evidence>
<gene>
    <name evidence="4" type="ORF">KCG46_07145</name>
</gene>
<feature type="compositionally biased region" description="Pro residues" evidence="1">
    <location>
        <begin position="253"/>
        <end position="265"/>
    </location>
</feature>
<feature type="compositionally biased region" description="Basic and acidic residues" evidence="1">
    <location>
        <begin position="426"/>
        <end position="439"/>
    </location>
</feature>
<evidence type="ECO:0000256" key="2">
    <source>
        <dbReference type="SAM" id="Phobius"/>
    </source>
</evidence>
<dbReference type="Proteomes" id="UP001138681">
    <property type="component" value="Unassembled WGS sequence"/>
</dbReference>
<evidence type="ECO:0000313" key="4">
    <source>
        <dbReference type="EMBL" id="MBV7259347.1"/>
    </source>
</evidence>
<feature type="signal peptide" evidence="3">
    <location>
        <begin position="1"/>
        <end position="36"/>
    </location>
</feature>
<keyword evidence="2" id="KW-0812">Transmembrane</keyword>
<feature type="chain" id="PRO_5040789167" evidence="3">
    <location>
        <begin position="37"/>
        <end position="439"/>
    </location>
</feature>
<accession>A0A9X1F311</accession>
<keyword evidence="2" id="KW-0472">Membrane</keyword>
<comment type="caution">
    <text evidence="4">The sequence shown here is derived from an EMBL/GenBank/DDBJ whole genome shotgun (WGS) entry which is preliminary data.</text>
</comment>
<reference evidence="4" key="1">
    <citation type="submission" date="2021-04" db="EMBL/GenBank/DDBJ databases">
        <authorList>
            <person name="Pira H."/>
            <person name="Risdian C."/>
            <person name="Wink J."/>
        </authorList>
    </citation>
    <scope>NUCLEOTIDE SEQUENCE</scope>
    <source>
        <strain evidence="4">WH158</strain>
    </source>
</reference>
<feature type="compositionally biased region" description="Polar residues" evidence="1">
    <location>
        <begin position="136"/>
        <end position="149"/>
    </location>
</feature>
<feature type="region of interest" description="Disordered" evidence="1">
    <location>
        <begin position="249"/>
        <end position="276"/>
    </location>
</feature>
<feature type="transmembrane region" description="Helical" evidence="2">
    <location>
        <begin position="195"/>
        <end position="221"/>
    </location>
</feature>
<sequence length="439" mass="45366">MRAPRLSLPNVQQPDFRSFSLSLAALAAVLAAPVAAQDAPPEFSLPDTTPTPTPAPTGAPQGPVDVRSGVPIGPRRIQTPPPETALTQEATPTPAPAEPSPSPSATENGSAGDSASSASRPAAARQQPPRSAPATTAVQSSAPVTTEPATTVGDDSVEPGFDENGLAPVESADPASTAVEAAESDTISSSSDAGWFGISTQLLAALAALLAAMIGAVWWFWQRKKGEAGPPQLLPAPKLAADVRKPKIEPAPTAEPTPKSAPAPIEPITAPSAAAPRAPSQMALQLGIVSASRSMMMFTVEYRLNIANRKNQALRDLSVSARLVCARQSANAPVTGGDLPMENIERIGPQQSQTISGKLQLPLREISPLRQGSKPLFIPMIELTVEAAGQASKTHRFVLGLPSAASATRLHPIPLDTPPGGVHGLRANELKDLPEKQTA</sequence>